<dbReference type="OrthoDB" id="1470350at2759"/>
<proteinExistence type="predicted"/>
<protein>
    <submittedName>
        <fullName evidence="2">Uncharacterized protein</fullName>
    </submittedName>
</protein>
<evidence type="ECO:0000256" key="1">
    <source>
        <dbReference type="SAM" id="Phobius"/>
    </source>
</evidence>
<name>A0A9Q0IGW6_9TELE</name>
<accession>A0A9Q0IGW6</accession>
<keyword evidence="1" id="KW-0472">Membrane</keyword>
<keyword evidence="3" id="KW-1185">Reference proteome</keyword>
<evidence type="ECO:0000313" key="2">
    <source>
        <dbReference type="EMBL" id="KAJ3596696.1"/>
    </source>
</evidence>
<dbReference type="Proteomes" id="UP001148018">
    <property type="component" value="Unassembled WGS sequence"/>
</dbReference>
<keyword evidence="1" id="KW-1133">Transmembrane helix</keyword>
<evidence type="ECO:0000313" key="3">
    <source>
        <dbReference type="Proteomes" id="UP001148018"/>
    </source>
</evidence>
<dbReference type="EMBL" id="JANIIK010000110">
    <property type="protein sequence ID" value="KAJ3596696.1"/>
    <property type="molecule type" value="Genomic_DNA"/>
</dbReference>
<gene>
    <name evidence="2" type="ORF">NHX12_003100</name>
</gene>
<comment type="caution">
    <text evidence="2">The sequence shown here is derived from an EMBL/GenBank/DDBJ whole genome shotgun (WGS) entry which is preliminary data.</text>
</comment>
<organism evidence="2 3">
    <name type="scientific">Muraenolepis orangiensis</name>
    <name type="common">Patagonian moray cod</name>
    <dbReference type="NCBI Taxonomy" id="630683"/>
    <lineage>
        <taxon>Eukaryota</taxon>
        <taxon>Metazoa</taxon>
        <taxon>Chordata</taxon>
        <taxon>Craniata</taxon>
        <taxon>Vertebrata</taxon>
        <taxon>Euteleostomi</taxon>
        <taxon>Actinopterygii</taxon>
        <taxon>Neopterygii</taxon>
        <taxon>Teleostei</taxon>
        <taxon>Neoteleostei</taxon>
        <taxon>Acanthomorphata</taxon>
        <taxon>Zeiogadaria</taxon>
        <taxon>Gadariae</taxon>
        <taxon>Gadiformes</taxon>
        <taxon>Muraenolepidoidei</taxon>
        <taxon>Muraenolepididae</taxon>
        <taxon>Muraenolepis</taxon>
    </lineage>
</organism>
<sequence>MLAAVRVVLKTEKAEHPSRVMERLAGLLTTSGLTTTITITLFLVFLGLLYRYSVSPYSTLSRCGIKHPRPLPFFGNLFLFRQ</sequence>
<keyword evidence="1" id="KW-0812">Transmembrane</keyword>
<feature type="transmembrane region" description="Helical" evidence="1">
    <location>
        <begin position="24"/>
        <end position="50"/>
    </location>
</feature>
<reference evidence="2" key="1">
    <citation type="submission" date="2022-07" db="EMBL/GenBank/DDBJ databases">
        <title>Chromosome-level genome of Muraenolepis orangiensis.</title>
        <authorList>
            <person name="Kim J."/>
        </authorList>
    </citation>
    <scope>NUCLEOTIDE SEQUENCE</scope>
    <source>
        <strain evidence="2">KU_S4_2022</strain>
        <tissue evidence="2">Muscle</tissue>
    </source>
</reference>
<dbReference type="AlphaFoldDB" id="A0A9Q0IGW6"/>
<feature type="non-terminal residue" evidence="2">
    <location>
        <position position="1"/>
    </location>
</feature>